<dbReference type="STRING" id="593750.Metfor_0859"/>
<dbReference type="Pfam" id="PF11576">
    <property type="entry name" value="HcgB"/>
    <property type="match status" value="1"/>
</dbReference>
<evidence type="ECO:0000313" key="1">
    <source>
        <dbReference type="EMBL" id="AGB01915.1"/>
    </source>
</evidence>
<organism evidence="1 2">
    <name type="scientific">Methanoregula formicica (strain DSM 22288 / NBRC 105244 / SMSP)</name>
    <dbReference type="NCBI Taxonomy" id="593750"/>
    <lineage>
        <taxon>Archaea</taxon>
        <taxon>Methanobacteriati</taxon>
        <taxon>Methanobacteriota</taxon>
        <taxon>Stenosarchaea group</taxon>
        <taxon>Methanomicrobia</taxon>
        <taxon>Methanomicrobiales</taxon>
        <taxon>Methanoregulaceae</taxon>
        <taxon>Methanoregula</taxon>
    </lineage>
</organism>
<sequence length="162" mass="17643">MEDLIRGAYHESLAGARKGDTDAELEAIRHYIRGARTIIVPNRNTVKISVINTVLAEFGLPRAVHLHCDTNCCDISRMPALTKALMALDISGCDLVIARGRLGMPGSGSMLVILDNRGRILTAGLSPSHSIHKKPVELAVHDEMVMALERIGLTSQLERQDP</sequence>
<name>L0HD08_METFS</name>
<proteinExistence type="predicted"/>
<dbReference type="InParanoid" id="L0HD08"/>
<keyword evidence="2" id="KW-1185">Reference proteome</keyword>
<accession>L0HD08</accession>
<dbReference type="KEGG" id="mfo:Metfor_0859"/>
<dbReference type="PIRSF" id="PIRSF005018">
    <property type="entry name" value="UCP005018"/>
    <property type="match status" value="1"/>
</dbReference>
<dbReference type="InterPro" id="IPR012019">
    <property type="entry name" value="HcgB"/>
</dbReference>
<dbReference type="RefSeq" id="WP_015284879.1">
    <property type="nucleotide sequence ID" value="NC_019943.1"/>
</dbReference>
<reference evidence="1 2" key="2">
    <citation type="journal article" date="2014" name="Genome Announc.">
        <title>Complete Genome Sequence of Methanoregula formicica SMSPT, a Mesophilic Hydrogenotrophic Methanogen Isolated from a Methanogenic Upflow Anaerobic Sludge Blanket Reactor.</title>
        <authorList>
            <person name="Yamamoto K."/>
            <person name="Tamaki H."/>
            <person name="Cadillo-Quiroz H."/>
            <person name="Imachi H."/>
            <person name="Kyrpides N."/>
            <person name="Woyke T."/>
            <person name="Goodwin L."/>
            <person name="Zinder S.H."/>
            <person name="Kamagata Y."/>
            <person name="Liu W.T."/>
        </authorList>
    </citation>
    <scope>NUCLEOTIDE SEQUENCE [LARGE SCALE GENOMIC DNA]</scope>
    <source>
        <strain evidence="2">DSM 22288 / NBRC 105244 / SMSP</strain>
    </source>
</reference>
<dbReference type="HOGENOM" id="CLU_1691544_0_0_2"/>
<protein>
    <submittedName>
        <fullName evidence="1">Uncharacterized protein</fullName>
    </submittedName>
</protein>
<dbReference type="Gene3D" id="1.10.287.470">
    <property type="entry name" value="Helix hairpin bin"/>
    <property type="match status" value="1"/>
</dbReference>
<gene>
    <name evidence="1" type="ordered locus">Metfor_0859</name>
</gene>
<dbReference type="eggNOG" id="arCOG04863">
    <property type="taxonomic scope" value="Archaea"/>
</dbReference>
<dbReference type="Proteomes" id="UP000010824">
    <property type="component" value="Chromosome"/>
</dbReference>
<dbReference type="Gene3D" id="3.40.50.10150">
    <property type="entry name" value="B12-dependent dehydatase associated subunit"/>
    <property type="match status" value="1"/>
</dbReference>
<reference evidence="2" key="1">
    <citation type="submission" date="2011-12" db="EMBL/GenBank/DDBJ databases">
        <title>Complete sequence of Methanoregula formicicum SMSP.</title>
        <authorList>
            <person name="Lucas S."/>
            <person name="Han J."/>
            <person name="Lapidus A."/>
            <person name="Cheng J.-F."/>
            <person name="Goodwin L."/>
            <person name="Pitluck S."/>
            <person name="Peters L."/>
            <person name="Ovchinnikova G."/>
            <person name="Teshima H."/>
            <person name="Detter J.C."/>
            <person name="Han C."/>
            <person name="Tapia R."/>
            <person name="Land M."/>
            <person name="Hauser L."/>
            <person name="Kyrpides N."/>
            <person name="Ivanova N."/>
            <person name="Pagani I."/>
            <person name="Imachi H."/>
            <person name="Tamaki H."/>
            <person name="Sekiguchi Y."/>
            <person name="Kamagata Y."/>
            <person name="Cadillo-Quiroz H."/>
            <person name="Zinder S."/>
            <person name="Liu W.-T."/>
            <person name="Woyke T."/>
        </authorList>
    </citation>
    <scope>NUCLEOTIDE SEQUENCE [LARGE SCALE GENOMIC DNA]</scope>
    <source>
        <strain evidence="2">DSM 22288 / NBRC 105244 / SMSP</strain>
    </source>
</reference>
<dbReference type="InterPro" id="IPR010254">
    <property type="entry name" value="B12-dep_deHydtase_bsu"/>
</dbReference>
<evidence type="ECO:0000313" key="2">
    <source>
        <dbReference type="Proteomes" id="UP000010824"/>
    </source>
</evidence>
<dbReference type="GeneID" id="14310172"/>
<dbReference type="AlphaFoldDB" id="L0HD08"/>
<dbReference type="EMBL" id="CP003167">
    <property type="protein sequence ID" value="AGB01915.1"/>
    <property type="molecule type" value="Genomic_DNA"/>
</dbReference>
<dbReference type="OrthoDB" id="114359at2157"/>